<gene>
    <name evidence="1" type="ORF">SAMN05421543_1892</name>
</gene>
<dbReference type="STRING" id="392015.SAMN05421543_1892"/>
<name>A0A1I7LLF7_9BACL</name>
<proteinExistence type="predicted"/>
<dbReference type="Proteomes" id="UP000183508">
    <property type="component" value="Unassembled WGS sequence"/>
</dbReference>
<organism evidence="1 2">
    <name type="scientific">Alicyclobacillus macrosporangiidus</name>
    <dbReference type="NCBI Taxonomy" id="392015"/>
    <lineage>
        <taxon>Bacteria</taxon>
        <taxon>Bacillati</taxon>
        <taxon>Bacillota</taxon>
        <taxon>Bacilli</taxon>
        <taxon>Bacillales</taxon>
        <taxon>Alicyclobacillaceae</taxon>
        <taxon>Alicyclobacillus</taxon>
    </lineage>
</organism>
<dbReference type="AlphaFoldDB" id="A0A1I7LLF7"/>
<evidence type="ECO:0000313" key="2">
    <source>
        <dbReference type="Proteomes" id="UP000183508"/>
    </source>
</evidence>
<evidence type="ECO:0000313" key="1">
    <source>
        <dbReference type="EMBL" id="SFV10469.1"/>
    </source>
</evidence>
<dbReference type="SUPFAM" id="SSF54197">
    <property type="entry name" value="HIT-like"/>
    <property type="match status" value="1"/>
</dbReference>
<dbReference type="InterPro" id="IPR036265">
    <property type="entry name" value="HIT-like_sf"/>
</dbReference>
<protein>
    <submittedName>
        <fullName evidence="1">Uncharacterized protein</fullName>
    </submittedName>
</protein>
<keyword evidence="2" id="KW-1185">Reference proteome</keyword>
<sequence>MSCFICEKHLGMVGPPPGGYIYEDNEWMVCHFPAGQSVLGQLVVESRRHVLDFSEMTDHEVMTYGILVKKLYSALKLMFDSNRPLAGGHYRATARFFRGSVTFRFQYCR</sequence>
<accession>A0A1I7LLF7</accession>
<reference evidence="2" key="1">
    <citation type="submission" date="2016-10" db="EMBL/GenBank/DDBJ databases">
        <authorList>
            <person name="Varghese N."/>
        </authorList>
    </citation>
    <scope>NUCLEOTIDE SEQUENCE [LARGE SCALE GENOMIC DNA]</scope>
    <source>
        <strain evidence="2">DSM 17980</strain>
    </source>
</reference>
<dbReference type="EMBL" id="FPBV01000089">
    <property type="protein sequence ID" value="SFV10469.1"/>
    <property type="molecule type" value="Genomic_DNA"/>
</dbReference>
<dbReference type="Gene3D" id="3.30.428.10">
    <property type="entry name" value="HIT-like"/>
    <property type="match status" value="1"/>
</dbReference>